<name>A0ABV4P471_9GAMM</name>
<dbReference type="PANTHER" id="PTHR23088:SF27">
    <property type="entry name" value="DEAMINATED GLUTATHIONE AMIDASE"/>
    <property type="match status" value="1"/>
</dbReference>
<dbReference type="Gene3D" id="3.60.110.10">
    <property type="entry name" value="Carbon-nitrogen hydrolase"/>
    <property type="match status" value="1"/>
</dbReference>
<dbReference type="PROSITE" id="PS50263">
    <property type="entry name" value="CN_HYDROLASE"/>
    <property type="match status" value="1"/>
</dbReference>
<dbReference type="CDD" id="cd07572">
    <property type="entry name" value="nit"/>
    <property type="match status" value="1"/>
</dbReference>
<keyword evidence="4" id="KW-1185">Reference proteome</keyword>
<accession>A0ABV4P471</accession>
<dbReference type="Proteomes" id="UP001569428">
    <property type="component" value="Unassembled WGS sequence"/>
</dbReference>
<evidence type="ECO:0000313" key="3">
    <source>
        <dbReference type="EMBL" id="MFA0812916.1"/>
    </source>
</evidence>
<protein>
    <submittedName>
        <fullName evidence="3">Carbon-nitrogen hydrolase family protein</fullName>
    </submittedName>
</protein>
<dbReference type="GO" id="GO:0016787">
    <property type="term" value="F:hydrolase activity"/>
    <property type="evidence" value="ECO:0007669"/>
    <property type="project" value="UniProtKB-KW"/>
</dbReference>
<dbReference type="SUPFAM" id="SSF56317">
    <property type="entry name" value="Carbon-nitrogen hydrolase"/>
    <property type="match status" value="1"/>
</dbReference>
<sequence length="285" mass="32066">MQINLLQCCSSADVQENLYKIESQLQIMSKKVDKNEKQLVVLPEFCLVFGRDEVSQSTYAVPSDTSPLKKSLSELARKYKIYLVAGTIPILTKENRVVNRCYFFNDSGQVLGQYDKLHLFDANIKDGIHSYRESDTFCGGDHITVIDTPFGRIGLAVCYDVRFGDLFRAMRLAGAELIALPSAFTKPTGEAHWQTLIQARAIDSQCFLLASAQWGSHNQGARHTWGQSMIVDPWGKILAQKASGEGWVQSRCDLSYLNDIRMSLPVEEHNQFSPPKLRNVKSIKI</sequence>
<organism evidence="3 4">
    <name type="scientific">Microbulbifer epialgicus</name>
    <dbReference type="NCBI Taxonomy" id="393907"/>
    <lineage>
        <taxon>Bacteria</taxon>
        <taxon>Pseudomonadati</taxon>
        <taxon>Pseudomonadota</taxon>
        <taxon>Gammaproteobacteria</taxon>
        <taxon>Cellvibrionales</taxon>
        <taxon>Microbulbiferaceae</taxon>
        <taxon>Microbulbifer</taxon>
    </lineage>
</organism>
<dbReference type="Pfam" id="PF00795">
    <property type="entry name" value="CN_hydrolase"/>
    <property type="match status" value="1"/>
</dbReference>
<evidence type="ECO:0000259" key="2">
    <source>
        <dbReference type="PROSITE" id="PS50263"/>
    </source>
</evidence>
<reference evidence="3 4" key="1">
    <citation type="submission" date="2024-08" db="EMBL/GenBank/DDBJ databases">
        <authorList>
            <person name="Ishaq N."/>
        </authorList>
    </citation>
    <scope>NUCLEOTIDE SEQUENCE [LARGE SCALE GENOMIC DNA]</scope>
    <source>
        <strain evidence="3 4">DSM 18651</strain>
    </source>
</reference>
<feature type="domain" description="CN hydrolase" evidence="2">
    <location>
        <begin position="1"/>
        <end position="254"/>
    </location>
</feature>
<dbReference type="PANTHER" id="PTHR23088">
    <property type="entry name" value="NITRILASE-RELATED"/>
    <property type="match status" value="1"/>
</dbReference>
<keyword evidence="1 3" id="KW-0378">Hydrolase</keyword>
<dbReference type="RefSeq" id="WP_371840651.1">
    <property type="nucleotide sequence ID" value="NZ_JBGMEK010000060.1"/>
</dbReference>
<dbReference type="EMBL" id="JBGMEK010000060">
    <property type="protein sequence ID" value="MFA0812916.1"/>
    <property type="molecule type" value="Genomic_DNA"/>
</dbReference>
<dbReference type="InterPro" id="IPR003010">
    <property type="entry name" value="C-N_Hydrolase"/>
</dbReference>
<comment type="caution">
    <text evidence="3">The sequence shown here is derived from an EMBL/GenBank/DDBJ whole genome shotgun (WGS) entry which is preliminary data.</text>
</comment>
<evidence type="ECO:0000256" key="1">
    <source>
        <dbReference type="ARBA" id="ARBA00022801"/>
    </source>
</evidence>
<dbReference type="InterPro" id="IPR036526">
    <property type="entry name" value="C-N_Hydrolase_sf"/>
</dbReference>
<evidence type="ECO:0000313" key="4">
    <source>
        <dbReference type="Proteomes" id="UP001569428"/>
    </source>
</evidence>
<proteinExistence type="predicted"/>
<dbReference type="InterPro" id="IPR045254">
    <property type="entry name" value="Nit1/2_C-N_Hydrolase"/>
</dbReference>
<gene>
    <name evidence="3" type="ORF">ACCI49_18560</name>
</gene>